<dbReference type="CDD" id="cd06558">
    <property type="entry name" value="crotonase-like"/>
    <property type="match status" value="1"/>
</dbReference>
<dbReference type="PANTHER" id="PTHR42964:SF1">
    <property type="entry name" value="POLYKETIDE BIOSYNTHESIS ENOYL-COA HYDRATASE PKSH-RELATED"/>
    <property type="match status" value="1"/>
</dbReference>
<dbReference type="InterPro" id="IPR001753">
    <property type="entry name" value="Enoyl-CoA_hydra/iso"/>
</dbReference>
<evidence type="ECO:0000256" key="1">
    <source>
        <dbReference type="ARBA" id="ARBA00005254"/>
    </source>
</evidence>
<organism evidence="3 4">
    <name type="scientific">Bradyrhizobium diazoefficiens</name>
    <dbReference type="NCBI Taxonomy" id="1355477"/>
    <lineage>
        <taxon>Bacteria</taxon>
        <taxon>Pseudomonadati</taxon>
        <taxon>Pseudomonadota</taxon>
        <taxon>Alphaproteobacteria</taxon>
        <taxon>Hyphomicrobiales</taxon>
        <taxon>Nitrobacteraceae</taxon>
        <taxon>Bradyrhizobium</taxon>
    </lineage>
</organism>
<evidence type="ECO:0000256" key="2">
    <source>
        <dbReference type="SAM" id="MobiDB-lite"/>
    </source>
</evidence>
<comment type="similarity">
    <text evidence="1">Belongs to the enoyl-CoA hydratase/isomerase family.</text>
</comment>
<dbReference type="EMBL" id="AP014685">
    <property type="protein sequence ID" value="BAR54039.1"/>
    <property type="molecule type" value="Genomic_DNA"/>
</dbReference>
<evidence type="ECO:0000313" key="4">
    <source>
        <dbReference type="Proteomes" id="UP000063308"/>
    </source>
</evidence>
<evidence type="ECO:0000313" key="3">
    <source>
        <dbReference type="EMBL" id="BAR54039.1"/>
    </source>
</evidence>
<accession>A0A0E4BJY0</accession>
<dbReference type="AlphaFoldDB" id="A0A0E4BJY0"/>
<dbReference type="Pfam" id="PF00378">
    <property type="entry name" value="ECH_1"/>
    <property type="match status" value="1"/>
</dbReference>
<dbReference type="InterPro" id="IPR014748">
    <property type="entry name" value="Enoyl-CoA_hydra_C"/>
</dbReference>
<feature type="compositionally biased region" description="Basic and acidic residues" evidence="2">
    <location>
        <begin position="12"/>
        <end position="22"/>
    </location>
</feature>
<name>A0A0E4BJY0_9BRAD</name>
<dbReference type="InterPro" id="IPR051683">
    <property type="entry name" value="Enoyl-CoA_Hydratase/Isomerase"/>
</dbReference>
<reference evidence="3 4" key="1">
    <citation type="submission" date="2014-11" db="EMBL/GenBank/DDBJ databases">
        <title>Symbiosis island explosion on the genome of extra-slow-growing strains of soybean bradyrhizobia with massive insertion sequences.</title>
        <authorList>
            <person name="Iida T."/>
            <person name="Minamisawa K."/>
        </authorList>
    </citation>
    <scope>NUCLEOTIDE SEQUENCE [LARGE SCALE GENOMIC DNA]</scope>
    <source>
        <strain evidence="3 4">NK6</strain>
    </source>
</reference>
<dbReference type="InterPro" id="IPR029045">
    <property type="entry name" value="ClpP/crotonase-like_dom_sf"/>
</dbReference>
<dbReference type="FunFam" id="1.10.12.10:FF:000014">
    <property type="entry name" value="Enoyl-CoA hydratase/carnithine racemase"/>
    <property type="match status" value="1"/>
</dbReference>
<dbReference type="GO" id="GO:0008300">
    <property type="term" value="P:isoprenoid catabolic process"/>
    <property type="evidence" value="ECO:0007669"/>
    <property type="project" value="TreeGrafter"/>
</dbReference>
<proteinExistence type="inferred from homology"/>
<dbReference type="Proteomes" id="UP000063308">
    <property type="component" value="Chromosome"/>
</dbReference>
<sequence length="281" mass="30401">MHLSPDLPQMAAKREQGSERAMTDTTAVVTEKRGQAFWITINRPEKRNALNGDVIAGITKGYRDAHDDKDVRVIVLTGAGDKAFCAGADLQNSGAAFAMDFSRPNVDYADLLRLSQNATKPAIARVGGVCMAGGIGLLCMTDMAVAADHVIFGLPEVKVGVFPMQVLSLLQEIASRRLVNEWALTGEPFDAKAAKDAGLLNYVVPTAELDAKVDWLIGRIVDKSPTAIRRGKYAMRAIASMSFDESIAYTESQIALLAMTEDAKEGLKAFSEKRKPSWPGR</sequence>
<feature type="region of interest" description="Disordered" evidence="2">
    <location>
        <begin position="1"/>
        <end position="25"/>
    </location>
</feature>
<protein>
    <submittedName>
        <fullName evidence="3">Enoyl-CoA hydratase</fullName>
    </submittedName>
</protein>
<gene>
    <name evidence="3" type="ORF">NK6_854</name>
</gene>
<dbReference type="GO" id="GO:0003824">
    <property type="term" value="F:catalytic activity"/>
    <property type="evidence" value="ECO:0007669"/>
    <property type="project" value="UniProtKB-ARBA"/>
</dbReference>
<dbReference type="SUPFAM" id="SSF52096">
    <property type="entry name" value="ClpP/crotonase"/>
    <property type="match status" value="1"/>
</dbReference>
<dbReference type="Gene3D" id="1.10.12.10">
    <property type="entry name" value="Lyase 2-enoyl-coa Hydratase, Chain A, domain 2"/>
    <property type="match status" value="1"/>
</dbReference>
<dbReference type="Gene3D" id="3.90.226.10">
    <property type="entry name" value="2-enoyl-CoA Hydratase, Chain A, domain 1"/>
    <property type="match status" value="1"/>
</dbReference>
<dbReference type="PANTHER" id="PTHR42964">
    <property type="entry name" value="ENOYL-COA HYDRATASE"/>
    <property type="match status" value="1"/>
</dbReference>